<organism evidence="2 3">
    <name type="scientific">Trichomalopsis sarcophagae</name>
    <dbReference type="NCBI Taxonomy" id="543379"/>
    <lineage>
        <taxon>Eukaryota</taxon>
        <taxon>Metazoa</taxon>
        <taxon>Ecdysozoa</taxon>
        <taxon>Arthropoda</taxon>
        <taxon>Hexapoda</taxon>
        <taxon>Insecta</taxon>
        <taxon>Pterygota</taxon>
        <taxon>Neoptera</taxon>
        <taxon>Endopterygota</taxon>
        <taxon>Hymenoptera</taxon>
        <taxon>Apocrita</taxon>
        <taxon>Proctotrupomorpha</taxon>
        <taxon>Chalcidoidea</taxon>
        <taxon>Pteromalidae</taxon>
        <taxon>Pteromalinae</taxon>
        <taxon>Trichomalopsis</taxon>
    </lineage>
</organism>
<dbReference type="Proteomes" id="UP000215335">
    <property type="component" value="Unassembled WGS sequence"/>
</dbReference>
<sequence length="125" mass="14753">MRRRKESGGPFLDSLSAKAKLDERQIYVDCDAIAYRTRRSLLKKYEDETQEYPVKKKYSTERNENKQRRRSTRRREGPPLLVRGETDQFTETDRIVMMSFPQREAIAKTQSLSSISSSKKAMEQR</sequence>
<evidence type="ECO:0000313" key="2">
    <source>
        <dbReference type="EMBL" id="OXU22768.1"/>
    </source>
</evidence>
<name>A0A232EWP6_9HYME</name>
<feature type="region of interest" description="Disordered" evidence="1">
    <location>
        <begin position="103"/>
        <end position="125"/>
    </location>
</feature>
<evidence type="ECO:0000313" key="3">
    <source>
        <dbReference type="Proteomes" id="UP000215335"/>
    </source>
</evidence>
<evidence type="ECO:0000256" key="1">
    <source>
        <dbReference type="SAM" id="MobiDB-lite"/>
    </source>
</evidence>
<proteinExistence type="predicted"/>
<gene>
    <name evidence="2" type="ORF">TSAR_016790</name>
</gene>
<protein>
    <submittedName>
        <fullName evidence="2">Uncharacterized protein</fullName>
    </submittedName>
</protein>
<dbReference type="EMBL" id="NNAY01001833">
    <property type="protein sequence ID" value="OXU22768.1"/>
    <property type="molecule type" value="Genomic_DNA"/>
</dbReference>
<keyword evidence="3" id="KW-1185">Reference proteome</keyword>
<reference evidence="2 3" key="1">
    <citation type="journal article" date="2017" name="Curr. Biol.">
        <title>The Evolution of Venom by Co-option of Single-Copy Genes.</title>
        <authorList>
            <person name="Martinson E.O."/>
            <person name="Mrinalini"/>
            <person name="Kelkar Y.D."/>
            <person name="Chang C.H."/>
            <person name="Werren J.H."/>
        </authorList>
    </citation>
    <scope>NUCLEOTIDE SEQUENCE [LARGE SCALE GENOMIC DNA]</scope>
    <source>
        <strain evidence="2 3">Alberta</strain>
        <tissue evidence="2">Whole body</tissue>
    </source>
</reference>
<dbReference type="AlphaFoldDB" id="A0A232EWP6"/>
<feature type="region of interest" description="Disordered" evidence="1">
    <location>
        <begin position="52"/>
        <end position="88"/>
    </location>
</feature>
<accession>A0A232EWP6</accession>
<comment type="caution">
    <text evidence="2">The sequence shown here is derived from an EMBL/GenBank/DDBJ whole genome shotgun (WGS) entry which is preliminary data.</text>
</comment>